<dbReference type="GO" id="GO:0046327">
    <property type="term" value="P:glycerol biosynthetic process from pyruvate"/>
    <property type="evidence" value="ECO:0007669"/>
    <property type="project" value="TreeGrafter"/>
</dbReference>
<dbReference type="RefSeq" id="WP_200348286.1">
    <property type="nucleotide sequence ID" value="NZ_NRSJ01000052.1"/>
</dbReference>
<keyword evidence="8 11" id="KW-0342">GTP-binding</keyword>
<dbReference type="GO" id="GO:0006107">
    <property type="term" value="P:oxaloacetate metabolic process"/>
    <property type="evidence" value="ECO:0007669"/>
    <property type="project" value="TreeGrafter"/>
</dbReference>
<evidence type="ECO:0000259" key="12">
    <source>
        <dbReference type="Pfam" id="PF00821"/>
    </source>
</evidence>
<feature type="binding site" evidence="11">
    <location>
        <position position="298"/>
    </location>
    <ligand>
        <name>Mn(2+)</name>
        <dbReference type="ChEBI" id="CHEBI:29035"/>
    </ligand>
</feature>
<dbReference type="AlphaFoldDB" id="A0AAJ0U8P7"/>
<dbReference type="Gene3D" id="3.40.449.10">
    <property type="entry name" value="Phosphoenolpyruvate Carboxykinase, domain 1"/>
    <property type="match status" value="1"/>
</dbReference>
<keyword evidence="11" id="KW-0963">Cytoplasm</keyword>
<dbReference type="InterPro" id="IPR008210">
    <property type="entry name" value="PEP_carboxykinase_N"/>
</dbReference>
<feature type="binding site" evidence="11">
    <location>
        <begin position="220"/>
        <end position="222"/>
    </location>
    <ligand>
        <name>substrate</name>
    </ligand>
</feature>
<organism evidence="14 15">
    <name type="scientific">Halochromatium glycolicum</name>
    <dbReference type="NCBI Taxonomy" id="85075"/>
    <lineage>
        <taxon>Bacteria</taxon>
        <taxon>Pseudomonadati</taxon>
        <taxon>Pseudomonadota</taxon>
        <taxon>Gammaproteobacteria</taxon>
        <taxon>Chromatiales</taxon>
        <taxon>Chromatiaceae</taxon>
        <taxon>Halochromatium</taxon>
    </lineage>
</organism>
<dbReference type="GO" id="GO:0030145">
    <property type="term" value="F:manganese ion binding"/>
    <property type="evidence" value="ECO:0007669"/>
    <property type="project" value="UniProtKB-UniRule"/>
</dbReference>
<sequence>MTTTHDGATRTSNATLLSWVDEMATLCKPDRIYWCDGSQEEYDRLCEEMVQSGAYVRLNPEKRPNSYLARSHPSDVARVENRTFICSERKEDAGPTNNWMDPNEMRAILRERFDGCMQGRTMYIIPFSMGPIGSPIAHIGIEITDSAYVVTNQRIMTRMGQAALDALGPDGDFVPCMHSVGAPLAPGEEDVPWPCAANVEDKYITHFPETREIWSFGSGYGGNALLGKKCFALRIASVMARDEGWLAEHMLILGVKSPEGNKHYVAGAFPSACGKTNFAMLIPPKGFEGWEVTTVGDDIAWIKPNPEDGRFYAINPEYGFFGVAPGTNESSNPNAIASLKSNAIFTNTALTDDGDVWWEGLTKEPPEHLIDWQGNDWTPGCGRPAAHPNSRFTALASQCPSIDPEWENPEGVPISAFLFGGRVSKNFPLAFQSYNWEHGVYMAATMGSEGTAASIGQAQMRRDPMAMLPFCGYNMADYWKHWLRIGRCHVATPPRIFRVNWFRKDEHGKFIWPGFGDNMRVLKWVVDRCDGKVGAIESPLGWLPGWEDLTWEGLDFTPEQFFHIMNIDKEVARQETVEQEELFTRFGDHLPREVELERELQLARLYHSPDVWDLARAVAR</sequence>
<dbReference type="GO" id="GO:0042594">
    <property type="term" value="P:response to starvation"/>
    <property type="evidence" value="ECO:0007669"/>
    <property type="project" value="TreeGrafter"/>
</dbReference>
<accession>A0AAJ0U8P7</accession>
<dbReference type="Pfam" id="PF17297">
    <property type="entry name" value="PEPCK_N"/>
    <property type="match status" value="1"/>
</dbReference>
<dbReference type="Gene3D" id="3.90.228.20">
    <property type="match status" value="1"/>
</dbReference>
<evidence type="ECO:0000256" key="5">
    <source>
        <dbReference type="ARBA" id="ARBA00022723"/>
    </source>
</evidence>
<keyword evidence="5 11" id="KW-0479">Metal-binding</keyword>
<evidence type="ECO:0000256" key="11">
    <source>
        <dbReference type="HAMAP-Rule" id="MF_00452"/>
    </source>
</evidence>
<dbReference type="GO" id="GO:0004613">
    <property type="term" value="F:phosphoenolpyruvate carboxykinase (GTP) activity"/>
    <property type="evidence" value="ECO:0007669"/>
    <property type="project" value="UniProtKB-UniRule"/>
</dbReference>
<evidence type="ECO:0000256" key="1">
    <source>
        <dbReference type="ARBA" id="ARBA00004742"/>
    </source>
</evidence>
<dbReference type="InterPro" id="IPR018091">
    <property type="entry name" value="PEP_carboxykin_GTP_CS"/>
</dbReference>
<comment type="catalytic activity">
    <reaction evidence="11">
        <text>oxaloacetate + GTP = phosphoenolpyruvate + GDP + CO2</text>
        <dbReference type="Rhea" id="RHEA:10388"/>
        <dbReference type="ChEBI" id="CHEBI:16452"/>
        <dbReference type="ChEBI" id="CHEBI:16526"/>
        <dbReference type="ChEBI" id="CHEBI:37565"/>
        <dbReference type="ChEBI" id="CHEBI:58189"/>
        <dbReference type="ChEBI" id="CHEBI:58702"/>
        <dbReference type="EC" id="4.1.1.32"/>
    </reaction>
</comment>
<evidence type="ECO:0000256" key="9">
    <source>
        <dbReference type="ARBA" id="ARBA00023211"/>
    </source>
</evidence>
<dbReference type="GO" id="GO:0019543">
    <property type="term" value="P:propionate catabolic process"/>
    <property type="evidence" value="ECO:0007669"/>
    <property type="project" value="TreeGrafter"/>
</dbReference>
<feature type="domain" description="Phosphoenolpyruvate carboxykinase C-terminal P-loop" evidence="12">
    <location>
        <begin position="245"/>
        <end position="600"/>
    </location>
</feature>
<dbReference type="Gene3D" id="2.170.8.10">
    <property type="entry name" value="Phosphoenolpyruvate Carboxykinase, domain 2"/>
    <property type="match status" value="1"/>
</dbReference>
<evidence type="ECO:0000259" key="13">
    <source>
        <dbReference type="Pfam" id="PF17297"/>
    </source>
</evidence>
<evidence type="ECO:0000256" key="10">
    <source>
        <dbReference type="ARBA" id="ARBA00023239"/>
    </source>
</evidence>
<comment type="pathway">
    <text evidence="1 11">Carbohydrate biosynthesis; gluconeogenesis.</text>
</comment>
<comment type="subcellular location">
    <subcellularLocation>
        <location evidence="11">Cytoplasm</location>
    </subcellularLocation>
</comment>
<comment type="subunit">
    <text evidence="3 11">Monomer.</text>
</comment>
<dbReference type="Proteomes" id="UP001296776">
    <property type="component" value="Unassembled WGS sequence"/>
</dbReference>
<dbReference type="InterPro" id="IPR008209">
    <property type="entry name" value="PEP_carboxykinase_GTP"/>
</dbReference>
<evidence type="ECO:0000313" key="15">
    <source>
        <dbReference type="Proteomes" id="UP001296776"/>
    </source>
</evidence>
<feature type="domain" description="Phosphoenolpyruvate carboxykinase GTP-utilising N-terminal" evidence="13">
    <location>
        <begin position="19"/>
        <end position="241"/>
    </location>
</feature>
<feature type="binding site" evidence="11">
    <location>
        <position position="422"/>
    </location>
    <ligand>
        <name>GTP</name>
        <dbReference type="ChEBI" id="CHEBI:37565"/>
    </ligand>
</feature>
<comment type="similarity">
    <text evidence="2 11">Belongs to the phosphoenolpyruvate carboxykinase [GTP] family.</text>
</comment>
<keyword evidence="7 11" id="KW-0210">Decarboxylase</keyword>
<reference evidence="14" key="1">
    <citation type="submission" date="2017-08" db="EMBL/GenBank/DDBJ databases">
        <authorList>
            <person name="Imhoff J.F."/>
            <person name="Rahn T."/>
            <person name="Kuenzel S."/>
            <person name="Neulinger S.C."/>
        </authorList>
    </citation>
    <scope>NUCLEOTIDE SEQUENCE</scope>
    <source>
        <strain evidence="14">DSM 11080</strain>
    </source>
</reference>
<feature type="binding site" evidence="11">
    <location>
        <position position="249"/>
    </location>
    <ligand>
        <name>Mn(2+)</name>
        <dbReference type="ChEBI" id="CHEBI:29035"/>
    </ligand>
</feature>
<comment type="function">
    <text evidence="11">Catalyzes the conversion of oxaloacetate (OAA) to phosphoenolpyruvate (PEP), the rate-limiting step in the metabolic pathway that produces glucose from lactate and other precursors derived from the citric acid cycle.</text>
</comment>
<dbReference type="SUPFAM" id="SSF68923">
    <property type="entry name" value="PEP carboxykinase N-terminal domain"/>
    <property type="match status" value="1"/>
</dbReference>
<name>A0AAJ0U8P7_9GAMM</name>
<evidence type="ECO:0000256" key="4">
    <source>
        <dbReference type="ARBA" id="ARBA00022432"/>
    </source>
</evidence>
<keyword evidence="4 11" id="KW-0312">Gluconeogenesis</keyword>
<feature type="binding site" evidence="11">
    <location>
        <position position="391"/>
    </location>
    <ligand>
        <name>GTP</name>
        <dbReference type="ChEBI" id="CHEBI:37565"/>
    </ligand>
</feature>
<evidence type="ECO:0000256" key="7">
    <source>
        <dbReference type="ARBA" id="ARBA00022793"/>
    </source>
</evidence>
<dbReference type="GO" id="GO:0006094">
    <property type="term" value="P:gluconeogenesis"/>
    <property type="evidence" value="ECO:0007669"/>
    <property type="project" value="UniProtKB-UniRule"/>
</dbReference>
<dbReference type="EC" id="4.1.1.32" evidence="11"/>
<evidence type="ECO:0000256" key="8">
    <source>
        <dbReference type="ARBA" id="ARBA00023134"/>
    </source>
</evidence>
<dbReference type="InterPro" id="IPR035078">
    <property type="entry name" value="PEP_carboxykinase_GTP_N"/>
</dbReference>
<comment type="caution">
    <text evidence="14">The sequence shown here is derived from an EMBL/GenBank/DDBJ whole genome shotgun (WGS) entry which is preliminary data.</text>
</comment>
<keyword evidence="9 11" id="KW-0464">Manganese</keyword>
<dbReference type="GO" id="GO:0005829">
    <property type="term" value="C:cytosol"/>
    <property type="evidence" value="ECO:0007669"/>
    <property type="project" value="TreeGrafter"/>
</dbReference>
<evidence type="ECO:0000256" key="6">
    <source>
        <dbReference type="ARBA" id="ARBA00022741"/>
    </source>
</evidence>
<dbReference type="CDD" id="cd00819">
    <property type="entry name" value="PEPCK_GTP"/>
    <property type="match status" value="1"/>
</dbReference>
<dbReference type="FunFam" id="3.40.449.10:FF:000005">
    <property type="entry name" value="Phosphoenolpyruvate carboxykinase [GTP]"/>
    <property type="match status" value="1"/>
</dbReference>
<feature type="binding site" evidence="11">
    <location>
        <begin position="389"/>
        <end position="391"/>
    </location>
    <ligand>
        <name>substrate</name>
    </ligand>
</feature>
<dbReference type="HAMAP" id="MF_00452">
    <property type="entry name" value="PEPCK_GTP"/>
    <property type="match status" value="1"/>
</dbReference>
<evidence type="ECO:0000313" key="14">
    <source>
        <dbReference type="EMBL" id="MBK1706810.1"/>
    </source>
</evidence>
<feature type="binding site" evidence="11">
    <location>
        <position position="78"/>
    </location>
    <ligand>
        <name>substrate</name>
    </ligand>
</feature>
<keyword evidence="10 11" id="KW-0456">Lyase</keyword>
<evidence type="ECO:0000256" key="2">
    <source>
        <dbReference type="ARBA" id="ARBA00005796"/>
    </source>
</evidence>
<comment type="cofactor">
    <cofactor evidence="11">
        <name>Mn(2+)</name>
        <dbReference type="ChEBI" id="CHEBI:29035"/>
    </cofactor>
    <text evidence="11">Binds 1 Mn(2+) ion per subunit.</text>
</comment>
<dbReference type="SUPFAM" id="SSF53795">
    <property type="entry name" value="PEP carboxykinase-like"/>
    <property type="match status" value="1"/>
</dbReference>
<dbReference type="Pfam" id="PF00821">
    <property type="entry name" value="PEPCK_GTP"/>
    <property type="match status" value="1"/>
</dbReference>
<feature type="active site" evidence="11">
    <location>
        <position position="273"/>
    </location>
</feature>
<dbReference type="PIRSF" id="PIRSF001348">
    <property type="entry name" value="PEP_carboxykinase_GTP"/>
    <property type="match status" value="1"/>
</dbReference>
<dbReference type="PROSITE" id="PS00505">
    <property type="entry name" value="PEPCK_GTP"/>
    <property type="match status" value="1"/>
</dbReference>
<keyword evidence="6 11" id="KW-0547">Nucleotide-binding</keyword>
<dbReference type="NCBIfam" id="NF003253">
    <property type="entry name" value="PRK04210.1"/>
    <property type="match status" value="1"/>
</dbReference>
<dbReference type="GO" id="GO:0033993">
    <property type="term" value="P:response to lipid"/>
    <property type="evidence" value="ECO:0007669"/>
    <property type="project" value="TreeGrafter"/>
</dbReference>
<protein>
    <recommendedName>
        <fullName evidence="11">Phosphoenolpyruvate carboxykinase [GTP]</fullName>
        <shortName evidence="11">PEP carboxykinase</shortName>
        <shortName evidence="11">PEPCK</shortName>
        <ecNumber evidence="11">4.1.1.32</ecNumber>
    </recommendedName>
    <alternativeName>
        <fullName evidence="11">GTP-dependent phosphoenolpyruvate carboxykinase</fullName>
        <shortName evidence="11">GTP-PEPCK</shortName>
    </alternativeName>
</protein>
<dbReference type="EMBL" id="NRSJ01000052">
    <property type="protein sequence ID" value="MBK1706810.1"/>
    <property type="molecule type" value="Genomic_DNA"/>
</dbReference>
<evidence type="ECO:0000256" key="3">
    <source>
        <dbReference type="ARBA" id="ARBA00011245"/>
    </source>
</evidence>
<dbReference type="InterPro" id="IPR035077">
    <property type="entry name" value="PEP_carboxykinase_GTP_C"/>
</dbReference>
<dbReference type="PANTHER" id="PTHR11561">
    <property type="entry name" value="PHOSPHOENOLPYRUVATE CARBOXYKINASE"/>
    <property type="match status" value="1"/>
</dbReference>
<gene>
    <name evidence="11" type="primary">pckG</name>
    <name evidence="14" type="ORF">CKO40_20270</name>
</gene>
<dbReference type="GO" id="GO:0071333">
    <property type="term" value="P:cellular response to glucose stimulus"/>
    <property type="evidence" value="ECO:0007669"/>
    <property type="project" value="TreeGrafter"/>
</dbReference>
<feature type="binding site" evidence="11">
    <location>
        <begin position="515"/>
        <end position="518"/>
    </location>
    <ligand>
        <name>GTP</name>
        <dbReference type="ChEBI" id="CHEBI:37565"/>
    </ligand>
</feature>
<keyword evidence="15" id="KW-1185">Reference proteome</keyword>
<reference evidence="14" key="2">
    <citation type="journal article" date="2020" name="Microorganisms">
        <title>Osmotic Adaptation and Compatible Solute Biosynthesis of Phototrophic Bacteria as Revealed from Genome Analyses.</title>
        <authorList>
            <person name="Imhoff J.F."/>
            <person name="Rahn T."/>
            <person name="Kunzel S."/>
            <person name="Keller A."/>
            <person name="Neulinger S.C."/>
        </authorList>
    </citation>
    <scope>NUCLEOTIDE SEQUENCE</scope>
    <source>
        <strain evidence="14">DSM 11080</strain>
    </source>
</reference>
<feature type="binding site" evidence="11">
    <location>
        <position position="229"/>
    </location>
    <ligand>
        <name>Mn(2+)</name>
        <dbReference type="ChEBI" id="CHEBI:29035"/>
    </ligand>
</feature>
<dbReference type="GO" id="GO:0005525">
    <property type="term" value="F:GTP binding"/>
    <property type="evidence" value="ECO:0007669"/>
    <property type="project" value="UniProtKB-UniRule"/>
</dbReference>
<proteinExistence type="inferred from homology"/>
<feature type="binding site" evidence="11">
    <location>
        <begin position="272"/>
        <end position="277"/>
    </location>
    <ligand>
        <name>GTP</name>
        <dbReference type="ChEBI" id="CHEBI:37565"/>
    </ligand>
</feature>
<feature type="binding site" evidence="11">
    <location>
        <position position="271"/>
    </location>
    <ligand>
        <name>substrate</name>
    </ligand>
</feature>
<dbReference type="InterPro" id="IPR013035">
    <property type="entry name" value="PEP_carboxykinase_C"/>
</dbReference>
<dbReference type="PANTHER" id="PTHR11561:SF0">
    <property type="entry name" value="PHOSPHOENOLPYRUVATE CARBOXYKINASE [GTP]-RELATED"/>
    <property type="match status" value="1"/>
</dbReference>